<dbReference type="SUPFAM" id="SSF51011">
    <property type="entry name" value="Glycosyl hydrolase domain"/>
    <property type="match status" value="1"/>
</dbReference>
<evidence type="ECO:0000256" key="8">
    <source>
        <dbReference type="RuleBase" id="RU003679"/>
    </source>
</evidence>
<dbReference type="Pfam" id="PF13363">
    <property type="entry name" value="BetaGal_dom3"/>
    <property type="match status" value="1"/>
</dbReference>
<dbReference type="InterPro" id="IPR017853">
    <property type="entry name" value="GH"/>
</dbReference>
<evidence type="ECO:0000256" key="2">
    <source>
        <dbReference type="ARBA" id="ARBA00009809"/>
    </source>
</evidence>
<dbReference type="InterPro" id="IPR008979">
    <property type="entry name" value="Galactose-bd-like_sf"/>
</dbReference>
<dbReference type="Pfam" id="PF10435">
    <property type="entry name" value="BetaGal_dom2"/>
    <property type="match status" value="1"/>
</dbReference>
<dbReference type="InterPro" id="IPR025300">
    <property type="entry name" value="BetaGal_jelly_roll_dom"/>
</dbReference>
<name>A0ABR3PQN6_9PEZI</name>
<dbReference type="Gene3D" id="2.60.120.260">
    <property type="entry name" value="Galactose-binding domain-like"/>
    <property type="match status" value="2"/>
</dbReference>
<comment type="similarity">
    <text evidence="2 8">Belongs to the glycosyl hydrolase 35 family.</text>
</comment>
<dbReference type="InterPro" id="IPR037110">
    <property type="entry name" value="Betagal_dom2_sf"/>
</dbReference>
<organism evidence="11 12">
    <name type="scientific">Neodothiora populina</name>
    <dbReference type="NCBI Taxonomy" id="2781224"/>
    <lineage>
        <taxon>Eukaryota</taxon>
        <taxon>Fungi</taxon>
        <taxon>Dikarya</taxon>
        <taxon>Ascomycota</taxon>
        <taxon>Pezizomycotina</taxon>
        <taxon>Dothideomycetes</taxon>
        <taxon>Dothideomycetidae</taxon>
        <taxon>Dothideales</taxon>
        <taxon>Dothioraceae</taxon>
        <taxon>Neodothiora</taxon>
    </lineage>
</organism>
<keyword evidence="5" id="KW-0378">Hydrolase</keyword>
<keyword evidence="7" id="KW-0326">Glycosidase</keyword>
<keyword evidence="4 9" id="KW-0732">Signal</keyword>
<dbReference type="Proteomes" id="UP001562354">
    <property type="component" value="Unassembled WGS sequence"/>
</dbReference>
<protein>
    <recommendedName>
        <fullName evidence="3">beta-galactosidase</fullName>
        <ecNumber evidence="3">3.2.1.23</ecNumber>
    </recommendedName>
</protein>
<keyword evidence="6" id="KW-0325">Glycoprotein</keyword>
<evidence type="ECO:0000259" key="10">
    <source>
        <dbReference type="SMART" id="SM01029"/>
    </source>
</evidence>
<dbReference type="RefSeq" id="XP_069204720.1">
    <property type="nucleotide sequence ID" value="XM_069341208.1"/>
</dbReference>
<dbReference type="SUPFAM" id="SSF51445">
    <property type="entry name" value="(Trans)glycosidases"/>
    <property type="match status" value="1"/>
</dbReference>
<proteinExistence type="inferred from homology"/>
<feature type="domain" description="Beta-galactosidase" evidence="10">
    <location>
        <begin position="399"/>
        <end position="580"/>
    </location>
</feature>
<evidence type="ECO:0000313" key="11">
    <source>
        <dbReference type="EMBL" id="KAL1311871.1"/>
    </source>
</evidence>
<dbReference type="InterPro" id="IPR018954">
    <property type="entry name" value="Betagal_dom2"/>
</dbReference>
<dbReference type="SUPFAM" id="SSF117100">
    <property type="entry name" value="Beta-galactosidase LacA, domain 3"/>
    <property type="match status" value="1"/>
</dbReference>
<dbReference type="Pfam" id="PF01301">
    <property type="entry name" value="Glyco_hydro_35"/>
    <property type="match status" value="1"/>
</dbReference>
<evidence type="ECO:0000256" key="6">
    <source>
        <dbReference type="ARBA" id="ARBA00023180"/>
    </source>
</evidence>
<dbReference type="InterPro" id="IPR036833">
    <property type="entry name" value="BetaGal_dom3_sf"/>
</dbReference>
<gene>
    <name evidence="11" type="ORF">AAFC00_001943</name>
</gene>
<sequence length="1001" mass="109933">MKALAGLLLASQLLLPFVYGSEKQWPLKNDGETDLVQWDHYSMTIDGERLFVWSGEMHYWRIPVPELWVDILQKIKAAGFNTVSFYSHWGFHSASNGTLDFETGAHNITSLFEICHDIGLYILFRPGPYINAETTAGGFPPWVTTGEYGTLRNDDSRYTAAWTPYFEAVSKIVAEHQITKGGNVAFYQIENEYGQQWTNISARTPNETAIAYMELLEASANSSGIEVPTLHNNPNLNTRSWSTDYDVDNVGGDTWLYGLDHYPSCWSCDLSECTGTNGVVPDFTLFDYYTNFQTTAPTMPSFLVEFQGGAYNPWTGPVGGCTSNTGPDWVNVFYRHNIGQKVTAQNIYMIFGGTNWGGLAFPTVGTSYDYSAPIAENRLLGDKYSETKLMSYFIRAAKDLNMVERGANGTNLTTNADVFTQVLYNVEKDTRFYQTVHANSTLQTVVSFKQKMTTSVGPLLVPQYAPDIVLNGRQSKILVSDFAAGSQNIIYSTAEVLTVSIIDFKTVIVLWVPTGESGEFYLEGINHGSVTECKGCSNTGFYPADKGIITKFTQAEGMTVFEYENGMTVLVLDRSFAYKMWQPVLTNDPHVPLDKTILVLGPYLVRTASTSNDTLAITGDYNGTTTIEIFAPSVKQVTFNGEIVIVKPTDHNSIIGTLSSSDVTVASLQASLPALTAWKVKDSLPERFAEYNDSGAAWVNADHNTTLHPVPPATYPVLFADEYGFHTGPLLWRGRFAGNASGVFLNIIGGKGSGWSAWLNGVFLGSSYGNTTLSQSNQTLEFPVNSTAKENVLFIIQDHMGKDETAGALDPRGILNATLLGASHFTSWKLAGKAGGQANIDPIRGPLAEGGLTAERLGWHLPGFDDSNWKSSSSIQLSGPGVKFYRTMVPLDMPSGHDISLAFELSPPTRSKIRVQLYVNGYQFGKSVPYIGNQIEFPVFPGILDYLGNNTIGLSIWTQDNSGGEVGIEMKVLGIYKSGFDVGFDGAYLRPGWTVDRSKYV</sequence>
<evidence type="ECO:0000256" key="5">
    <source>
        <dbReference type="ARBA" id="ARBA00022801"/>
    </source>
</evidence>
<evidence type="ECO:0000256" key="7">
    <source>
        <dbReference type="ARBA" id="ARBA00023295"/>
    </source>
</evidence>
<keyword evidence="12" id="KW-1185">Reference proteome</keyword>
<dbReference type="SUPFAM" id="SSF49785">
    <property type="entry name" value="Galactose-binding domain-like"/>
    <property type="match status" value="2"/>
</dbReference>
<dbReference type="Pfam" id="PF13364">
    <property type="entry name" value="BetaGal_ABD2"/>
    <property type="match status" value="2"/>
</dbReference>
<dbReference type="PANTHER" id="PTHR23421">
    <property type="entry name" value="BETA-GALACTOSIDASE RELATED"/>
    <property type="match status" value="1"/>
</dbReference>
<feature type="chain" id="PRO_5047522662" description="beta-galactosidase" evidence="9">
    <location>
        <begin position="21"/>
        <end position="1001"/>
    </location>
</feature>
<dbReference type="EC" id="3.2.1.23" evidence="3"/>
<evidence type="ECO:0000256" key="1">
    <source>
        <dbReference type="ARBA" id="ARBA00001412"/>
    </source>
</evidence>
<reference evidence="11 12" key="1">
    <citation type="submission" date="2024-07" db="EMBL/GenBank/DDBJ databases">
        <title>Draft sequence of the Neodothiora populina.</title>
        <authorList>
            <person name="Drown D.D."/>
            <person name="Schuette U.S."/>
            <person name="Buechlein A.B."/>
            <person name="Rusch D.R."/>
            <person name="Winton L.W."/>
            <person name="Adams G.A."/>
        </authorList>
    </citation>
    <scope>NUCLEOTIDE SEQUENCE [LARGE SCALE GENOMIC DNA]</scope>
    <source>
        <strain evidence="11 12">CPC 39397</strain>
    </source>
</reference>
<dbReference type="PRINTS" id="PR00742">
    <property type="entry name" value="GLHYDRLASE35"/>
</dbReference>
<dbReference type="Gene3D" id="2.60.390.10">
    <property type="entry name" value="Beta-galactosidase, domain 3"/>
    <property type="match status" value="1"/>
</dbReference>
<dbReference type="InterPro" id="IPR031330">
    <property type="entry name" value="Gly_Hdrlase_35_cat"/>
</dbReference>
<dbReference type="Gene3D" id="3.20.20.80">
    <property type="entry name" value="Glycosidases"/>
    <property type="match status" value="1"/>
</dbReference>
<evidence type="ECO:0000256" key="3">
    <source>
        <dbReference type="ARBA" id="ARBA00012756"/>
    </source>
</evidence>
<evidence type="ECO:0000313" key="12">
    <source>
        <dbReference type="Proteomes" id="UP001562354"/>
    </source>
</evidence>
<evidence type="ECO:0000256" key="9">
    <source>
        <dbReference type="SAM" id="SignalP"/>
    </source>
</evidence>
<comment type="catalytic activity">
    <reaction evidence="1">
        <text>Hydrolysis of terminal non-reducing beta-D-galactose residues in beta-D-galactosides.</text>
        <dbReference type="EC" id="3.2.1.23"/>
    </reaction>
</comment>
<dbReference type="Gene3D" id="2.102.20.10">
    <property type="entry name" value="Beta-galactosidase, domain 2"/>
    <property type="match status" value="1"/>
</dbReference>
<feature type="signal peptide" evidence="9">
    <location>
        <begin position="1"/>
        <end position="20"/>
    </location>
</feature>
<dbReference type="InterPro" id="IPR001944">
    <property type="entry name" value="Glycoside_Hdrlase_35"/>
</dbReference>
<dbReference type="SMART" id="SM01029">
    <property type="entry name" value="BetaGal_dom2"/>
    <property type="match status" value="1"/>
</dbReference>
<dbReference type="InterPro" id="IPR025972">
    <property type="entry name" value="BetaGal_dom3"/>
</dbReference>
<dbReference type="GeneID" id="95975646"/>
<comment type="caution">
    <text evidence="11">The sequence shown here is derived from an EMBL/GenBank/DDBJ whole genome shotgun (WGS) entry which is preliminary data.</text>
</comment>
<accession>A0ABR3PQN6</accession>
<evidence type="ECO:0000256" key="4">
    <source>
        <dbReference type="ARBA" id="ARBA00022729"/>
    </source>
</evidence>
<dbReference type="EMBL" id="JBFMKM010000001">
    <property type="protein sequence ID" value="KAL1311871.1"/>
    <property type="molecule type" value="Genomic_DNA"/>
</dbReference>